<dbReference type="EMBL" id="BMKA01000004">
    <property type="protein sequence ID" value="GGA26589.1"/>
    <property type="molecule type" value="Genomic_DNA"/>
</dbReference>
<dbReference type="RefSeq" id="WP_188676947.1">
    <property type="nucleotide sequence ID" value="NZ_BMKA01000004.1"/>
</dbReference>
<reference evidence="1" key="1">
    <citation type="journal article" date="2014" name="Int. J. Syst. Evol. Microbiol.">
        <title>Complete genome sequence of Corynebacterium casei LMG S-19264T (=DSM 44701T), isolated from a smear-ripened cheese.</title>
        <authorList>
            <consortium name="US DOE Joint Genome Institute (JGI-PGF)"/>
            <person name="Walter F."/>
            <person name="Albersmeier A."/>
            <person name="Kalinowski J."/>
            <person name="Ruckert C."/>
        </authorList>
    </citation>
    <scope>NUCLEOTIDE SEQUENCE</scope>
    <source>
        <strain evidence="1">CGMCC 1.15880</strain>
    </source>
</reference>
<proteinExistence type="predicted"/>
<accession>A0A916VRX8</accession>
<dbReference type="InterPro" id="IPR007709">
    <property type="entry name" value="N-FG_amidohydro"/>
</dbReference>
<dbReference type="Gene3D" id="3.40.630.40">
    <property type="entry name" value="Zn-dependent exopeptidases"/>
    <property type="match status" value="1"/>
</dbReference>
<sequence>MALTATPQHTMLGPDDPPPFEVVNPDSNYPVVLVCEHAGRRIPTMLGDMGLSQDDLKAHIAWDIGAEPVARHMAEMLGATLVLQRYSRLVIDCNRPPESETAMPVISDGVSVPANSHMPADQKRQRIDEIFTPYQTVVDEQLAKPTCKAVLSIHSFTRTMAGQYRPWDIGFLFRDDTKTSHTLARAFEPFVPAARIGLNEPYQIDDESDWFVPRHGEAKNLPHSLIEICNDQIADAAGQSLWAGWLAQATREFVEKDLK</sequence>
<dbReference type="SUPFAM" id="SSF53187">
    <property type="entry name" value="Zn-dependent exopeptidases"/>
    <property type="match status" value="1"/>
</dbReference>
<dbReference type="Proteomes" id="UP000628017">
    <property type="component" value="Unassembled WGS sequence"/>
</dbReference>
<dbReference type="InterPro" id="IPR011227">
    <property type="entry name" value="UCP029730"/>
</dbReference>
<reference evidence="1" key="2">
    <citation type="submission" date="2020-09" db="EMBL/GenBank/DDBJ databases">
        <authorList>
            <person name="Sun Q."/>
            <person name="Zhou Y."/>
        </authorList>
    </citation>
    <scope>NUCLEOTIDE SEQUENCE</scope>
    <source>
        <strain evidence="1">CGMCC 1.15880</strain>
    </source>
</reference>
<dbReference type="PIRSF" id="PIRSF029730">
    <property type="entry name" value="UCP029730"/>
    <property type="match status" value="1"/>
</dbReference>
<comment type="caution">
    <text evidence="1">The sequence shown here is derived from an EMBL/GenBank/DDBJ whole genome shotgun (WGS) entry which is preliminary data.</text>
</comment>
<dbReference type="Pfam" id="PF05013">
    <property type="entry name" value="FGase"/>
    <property type="match status" value="1"/>
</dbReference>
<protein>
    <submittedName>
        <fullName evidence="1">N-formylglutamate amidohydrolase</fullName>
    </submittedName>
</protein>
<organism evidence="1 2">
    <name type="scientific">Neptunicoccus cionae</name>
    <dbReference type="NCBI Taxonomy" id="2035344"/>
    <lineage>
        <taxon>Bacteria</taxon>
        <taxon>Pseudomonadati</taxon>
        <taxon>Pseudomonadota</taxon>
        <taxon>Alphaproteobacteria</taxon>
        <taxon>Rhodobacterales</taxon>
        <taxon>Paracoccaceae</taxon>
        <taxon>Neptunicoccus</taxon>
    </lineage>
</organism>
<evidence type="ECO:0000313" key="1">
    <source>
        <dbReference type="EMBL" id="GGA26589.1"/>
    </source>
</evidence>
<keyword evidence="2" id="KW-1185">Reference proteome</keyword>
<name>A0A916VRX8_9RHOB</name>
<gene>
    <name evidence="1" type="ORF">GCM10011498_29450</name>
</gene>
<evidence type="ECO:0000313" key="2">
    <source>
        <dbReference type="Proteomes" id="UP000628017"/>
    </source>
</evidence>
<dbReference type="AlphaFoldDB" id="A0A916VRX8"/>